<accession>A0A498D649</accession>
<evidence type="ECO:0000313" key="4">
    <source>
        <dbReference type="EMBL" id="RLL42870.1"/>
    </source>
</evidence>
<sequence>MGSKKILIVDDQPGIRLLLTDILENEGYLVQTASTGKEAMEELYKQTLDLILLDYRLPVLDGSEVLKKMEEEHMDIPAIVISGMIENITSEGNIYSHTKAVIGKPFDVLELSGLIKKILYP</sequence>
<feature type="domain" description="Response regulatory" evidence="3">
    <location>
        <begin position="5"/>
        <end position="119"/>
    </location>
</feature>
<dbReference type="InterPro" id="IPR011006">
    <property type="entry name" value="CheY-like_superfamily"/>
</dbReference>
<evidence type="ECO:0000259" key="3">
    <source>
        <dbReference type="PROSITE" id="PS50110"/>
    </source>
</evidence>
<dbReference type="Gene3D" id="3.40.50.2300">
    <property type="match status" value="1"/>
</dbReference>
<dbReference type="PANTHER" id="PTHR44591">
    <property type="entry name" value="STRESS RESPONSE REGULATOR PROTEIN 1"/>
    <property type="match status" value="1"/>
</dbReference>
<evidence type="ECO:0000313" key="5">
    <source>
        <dbReference type="Proteomes" id="UP000270219"/>
    </source>
</evidence>
<dbReference type="GO" id="GO:0000160">
    <property type="term" value="P:phosphorelay signal transduction system"/>
    <property type="evidence" value="ECO:0007669"/>
    <property type="project" value="InterPro"/>
</dbReference>
<dbReference type="InterPro" id="IPR001789">
    <property type="entry name" value="Sig_transdc_resp-reg_receiver"/>
</dbReference>
<comment type="caution">
    <text evidence="4">The sequence shown here is derived from an EMBL/GenBank/DDBJ whole genome shotgun (WGS) entry which is preliminary data.</text>
</comment>
<name>A0A498D649_9BACI</name>
<dbReference type="PANTHER" id="PTHR44591:SF3">
    <property type="entry name" value="RESPONSE REGULATORY DOMAIN-CONTAINING PROTEIN"/>
    <property type="match status" value="1"/>
</dbReference>
<dbReference type="Proteomes" id="UP000270219">
    <property type="component" value="Unassembled WGS sequence"/>
</dbReference>
<dbReference type="PROSITE" id="PS50110">
    <property type="entry name" value="RESPONSE_REGULATORY"/>
    <property type="match status" value="1"/>
</dbReference>
<dbReference type="RefSeq" id="WP_121524237.1">
    <property type="nucleotide sequence ID" value="NZ_RCHR01000005.1"/>
</dbReference>
<dbReference type="EMBL" id="RCHR01000005">
    <property type="protein sequence ID" value="RLL42870.1"/>
    <property type="molecule type" value="Genomic_DNA"/>
</dbReference>
<dbReference type="AlphaFoldDB" id="A0A498D649"/>
<dbReference type="InterPro" id="IPR050595">
    <property type="entry name" value="Bact_response_regulator"/>
</dbReference>
<dbReference type="SMART" id="SM00448">
    <property type="entry name" value="REC"/>
    <property type="match status" value="1"/>
</dbReference>
<dbReference type="Pfam" id="PF00072">
    <property type="entry name" value="Response_reg"/>
    <property type="match status" value="1"/>
</dbReference>
<keyword evidence="1 2" id="KW-0597">Phosphoprotein</keyword>
<organism evidence="4 5">
    <name type="scientific">Oceanobacillus piezotolerans</name>
    <dbReference type="NCBI Taxonomy" id="2448030"/>
    <lineage>
        <taxon>Bacteria</taxon>
        <taxon>Bacillati</taxon>
        <taxon>Bacillota</taxon>
        <taxon>Bacilli</taxon>
        <taxon>Bacillales</taxon>
        <taxon>Bacillaceae</taxon>
        <taxon>Oceanobacillus</taxon>
    </lineage>
</organism>
<evidence type="ECO:0000256" key="2">
    <source>
        <dbReference type="PROSITE-ProRule" id="PRU00169"/>
    </source>
</evidence>
<evidence type="ECO:0000256" key="1">
    <source>
        <dbReference type="ARBA" id="ARBA00022553"/>
    </source>
</evidence>
<dbReference type="OrthoDB" id="9808843at2"/>
<keyword evidence="5" id="KW-1185">Reference proteome</keyword>
<gene>
    <name evidence="4" type="ORF">D8M04_15080</name>
</gene>
<proteinExistence type="predicted"/>
<dbReference type="SUPFAM" id="SSF52172">
    <property type="entry name" value="CheY-like"/>
    <property type="match status" value="1"/>
</dbReference>
<protein>
    <submittedName>
        <fullName evidence="4">Response regulator</fullName>
    </submittedName>
</protein>
<feature type="modified residue" description="4-aspartylphosphate" evidence="2">
    <location>
        <position position="54"/>
    </location>
</feature>
<reference evidence="4 5" key="1">
    <citation type="submission" date="2018-10" db="EMBL/GenBank/DDBJ databases">
        <title>Oceanobacillus sp. YLB-02 draft genome.</title>
        <authorList>
            <person name="Yu L."/>
        </authorList>
    </citation>
    <scope>NUCLEOTIDE SEQUENCE [LARGE SCALE GENOMIC DNA]</scope>
    <source>
        <strain evidence="4 5">YLB-02</strain>
    </source>
</reference>